<dbReference type="NCBIfam" id="NF006365">
    <property type="entry name" value="PRK08588.1"/>
    <property type="match status" value="1"/>
</dbReference>
<protein>
    <recommendedName>
        <fullName evidence="6">Probable succinyl-diaminopimelate desuccinylase</fullName>
        <ecNumber evidence="5">3.5.1.18</ecNumber>
    </recommendedName>
</protein>
<dbReference type="Pfam" id="PF07687">
    <property type="entry name" value="M20_dimer"/>
    <property type="match status" value="1"/>
</dbReference>
<dbReference type="PROSITE" id="PS00758">
    <property type="entry name" value="ARGE_DAPE_CPG2_1"/>
    <property type="match status" value="1"/>
</dbReference>
<evidence type="ECO:0000313" key="17">
    <source>
        <dbReference type="Proteomes" id="UP001597189"/>
    </source>
</evidence>
<evidence type="ECO:0000313" key="16">
    <source>
        <dbReference type="EMBL" id="MFD1455030.1"/>
    </source>
</evidence>
<evidence type="ECO:0000256" key="5">
    <source>
        <dbReference type="ARBA" id="ARBA00011921"/>
    </source>
</evidence>
<comment type="similarity">
    <text evidence="4">Belongs to the peptidase M20A family.</text>
</comment>
<dbReference type="SUPFAM" id="SSF55031">
    <property type="entry name" value="Bacterial exopeptidase dimerisation domain"/>
    <property type="match status" value="1"/>
</dbReference>
<gene>
    <name evidence="16" type="ORF">ACFQ44_04915</name>
</gene>
<dbReference type="Pfam" id="PF01546">
    <property type="entry name" value="Peptidase_M20"/>
    <property type="match status" value="1"/>
</dbReference>
<evidence type="ECO:0000259" key="15">
    <source>
        <dbReference type="Pfam" id="PF07687"/>
    </source>
</evidence>
<reference evidence="17" key="1">
    <citation type="journal article" date="2019" name="Int. J. Syst. Evol. Microbiol.">
        <title>The Global Catalogue of Microorganisms (GCM) 10K type strain sequencing project: providing services to taxonomists for standard genome sequencing and annotation.</title>
        <authorList>
            <consortium name="The Broad Institute Genomics Platform"/>
            <consortium name="The Broad Institute Genome Sequencing Center for Infectious Disease"/>
            <person name="Wu L."/>
            <person name="Ma J."/>
        </authorList>
    </citation>
    <scope>NUCLEOTIDE SEQUENCE [LARGE SCALE GENOMIC DNA]</scope>
    <source>
        <strain evidence="17">CCM 8979</strain>
    </source>
</reference>
<evidence type="ECO:0000256" key="4">
    <source>
        <dbReference type="ARBA" id="ARBA00006247"/>
    </source>
</evidence>
<proteinExistence type="inferred from homology"/>
<keyword evidence="10" id="KW-0862">Zinc</keyword>
<dbReference type="EMBL" id="JBHTOD010000003">
    <property type="protein sequence ID" value="MFD1455030.1"/>
    <property type="molecule type" value="Genomic_DNA"/>
</dbReference>
<dbReference type="Proteomes" id="UP001597189">
    <property type="component" value="Unassembled WGS sequence"/>
</dbReference>
<dbReference type="RefSeq" id="WP_203643976.1">
    <property type="nucleotide sequence ID" value="NZ_BOLN01000003.1"/>
</dbReference>
<keyword evidence="8" id="KW-0479">Metal-binding</keyword>
<feature type="domain" description="Peptidase M20 dimerisation" evidence="15">
    <location>
        <begin position="174"/>
        <end position="280"/>
    </location>
</feature>
<organism evidence="16 17">
    <name type="scientific">Levilactobacillus lanxiensis</name>
    <dbReference type="NCBI Taxonomy" id="2799568"/>
    <lineage>
        <taxon>Bacteria</taxon>
        <taxon>Bacillati</taxon>
        <taxon>Bacillota</taxon>
        <taxon>Bacilli</taxon>
        <taxon>Lactobacillales</taxon>
        <taxon>Lactobacillaceae</taxon>
        <taxon>Levilactobacillus</taxon>
    </lineage>
</organism>
<dbReference type="Gene3D" id="3.30.70.360">
    <property type="match status" value="1"/>
</dbReference>
<comment type="cofactor">
    <cofactor evidence="2">
        <name>Zn(2+)</name>
        <dbReference type="ChEBI" id="CHEBI:29105"/>
    </cofactor>
</comment>
<evidence type="ECO:0000256" key="11">
    <source>
        <dbReference type="ARBA" id="ARBA00022915"/>
    </source>
</evidence>
<comment type="pathway">
    <text evidence="3">Amino-acid biosynthesis; L-lysine biosynthesis via DAP pathway; LL-2,6-diaminopimelate from (S)-tetrahydrodipicolinate (succinylase route): step 3/3.</text>
</comment>
<dbReference type="InterPro" id="IPR001261">
    <property type="entry name" value="ArgE/DapE_CS"/>
</dbReference>
<dbReference type="PROSITE" id="PS00759">
    <property type="entry name" value="ARGE_DAPE_CPG2_2"/>
    <property type="match status" value="1"/>
</dbReference>
<comment type="cofactor">
    <cofactor evidence="1">
        <name>Co(2+)</name>
        <dbReference type="ChEBI" id="CHEBI:48828"/>
    </cofactor>
</comment>
<evidence type="ECO:0000256" key="3">
    <source>
        <dbReference type="ARBA" id="ARBA00005130"/>
    </source>
</evidence>
<evidence type="ECO:0000256" key="10">
    <source>
        <dbReference type="ARBA" id="ARBA00022833"/>
    </source>
</evidence>
<dbReference type="PANTHER" id="PTHR43808:SF8">
    <property type="entry name" value="PEPTIDASE M20 DIMERISATION DOMAIN-CONTAINING PROTEIN"/>
    <property type="match status" value="1"/>
</dbReference>
<dbReference type="Gene3D" id="3.40.630.10">
    <property type="entry name" value="Zn peptidases"/>
    <property type="match status" value="2"/>
</dbReference>
<dbReference type="InterPro" id="IPR036264">
    <property type="entry name" value="Bact_exopeptidase_dim_dom"/>
</dbReference>
<dbReference type="PANTHER" id="PTHR43808">
    <property type="entry name" value="ACETYLORNITHINE DEACETYLASE"/>
    <property type="match status" value="1"/>
</dbReference>
<comment type="catalytic activity">
    <reaction evidence="14">
        <text>N-succinyl-(2S,6S)-2,6-diaminopimelate + H2O = (2S,6S)-2,6-diaminopimelate + succinate</text>
        <dbReference type="Rhea" id="RHEA:22608"/>
        <dbReference type="ChEBI" id="CHEBI:15377"/>
        <dbReference type="ChEBI" id="CHEBI:30031"/>
        <dbReference type="ChEBI" id="CHEBI:57609"/>
        <dbReference type="ChEBI" id="CHEBI:58087"/>
        <dbReference type="EC" id="3.5.1.18"/>
    </reaction>
</comment>
<evidence type="ECO:0000256" key="12">
    <source>
        <dbReference type="ARBA" id="ARBA00023154"/>
    </source>
</evidence>
<dbReference type="InterPro" id="IPR002933">
    <property type="entry name" value="Peptidase_M20"/>
</dbReference>
<keyword evidence="11" id="KW-0220">Diaminopimelate biosynthesis</keyword>
<evidence type="ECO:0000256" key="14">
    <source>
        <dbReference type="ARBA" id="ARBA00051301"/>
    </source>
</evidence>
<keyword evidence="17" id="KW-1185">Reference proteome</keyword>
<evidence type="ECO:0000256" key="1">
    <source>
        <dbReference type="ARBA" id="ARBA00001941"/>
    </source>
</evidence>
<evidence type="ECO:0000256" key="7">
    <source>
        <dbReference type="ARBA" id="ARBA00022605"/>
    </source>
</evidence>
<dbReference type="InterPro" id="IPR011650">
    <property type="entry name" value="Peptidase_M20_dimer"/>
</dbReference>
<keyword evidence="13" id="KW-0170">Cobalt</keyword>
<evidence type="ECO:0000256" key="9">
    <source>
        <dbReference type="ARBA" id="ARBA00022801"/>
    </source>
</evidence>
<sequence length="394" mass="41910">MTPAKKIEILQKLIQIKSVNDHETDVADYIASLFASYPQAKVEKVPFAENRDNLVVTIGNPDGPMIGLSGHMDVVSAGDEAAWQHAPFAGEVVGDQLFGRGASDMKSGLAAIVITMLEFLETGTPLAGSIRLLATVGEETGEYGAATLTDAGYADNLAGLVIAEPSGLDNVVYTARGVIDYKVVSTGKGSHSAHPEKGINAIDNLMKFYNAVGPLMAQHTKTDPVLGGLLHNVDLISGGEQINSIPAHAELMANMRTIPAYPNQVIYDELEALIAQLNQEDGVQLELSYSYPEEAIPGDPEAPLVQLAKQISDTVCDHDTQVVGSGGANDGAEFLRAKGDFTSIEMGPGSNTSHQVDEYVSVTEYLQAIEVYKQLVPAFFDQVAEKDAHATANN</sequence>
<evidence type="ECO:0000256" key="13">
    <source>
        <dbReference type="ARBA" id="ARBA00023285"/>
    </source>
</evidence>
<dbReference type="SUPFAM" id="SSF53187">
    <property type="entry name" value="Zn-dependent exopeptidases"/>
    <property type="match status" value="1"/>
</dbReference>
<accession>A0ABW4D307</accession>
<keyword evidence="12" id="KW-0457">Lysine biosynthesis</keyword>
<keyword evidence="9" id="KW-0378">Hydrolase</keyword>
<dbReference type="InterPro" id="IPR050072">
    <property type="entry name" value="Peptidase_M20A"/>
</dbReference>
<dbReference type="InterPro" id="IPR010182">
    <property type="entry name" value="ArgE/DapE"/>
</dbReference>
<evidence type="ECO:0000256" key="6">
    <source>
        <dbReference type="ARBA" id="ARBA00016853"/>
    </source>
</evidence>
<comment type="caution">
    <text evidence="16">The sequence shown here is derived from an EMBL/GenBank/DDBJ whole genome shotgun (WGS) entry which is preliminary data.</text>
</comment>
<evidence type="ECO:0000256" key="8">
    <source>
        <dbReference type="ARBA" id="ARBA00022723"/>
    </source>
</evidence>
<dbReference type="NCBIfam" id="TIGR01910">
    <property type="entry name" value="DapE-ArgE"/>
    <property type="match status" value="1"/>
</dbReference>
<dbReference type="EC" id="3.5.1.18" evidence="5"/>
<name>A0ABW4D307_9LACO</name>
<dbReference type="CDD" id="cd08659">
    <property type="entry name" value="M20_ArgE_DapE-like"/>
    <property type="match status" value="1"/>
</dbReference>
<keyword evidence="7" id="KW-0028">Amino-acid biosynthesis</keyword>
<evidence type="ECO:0000256" key="2">
    <source>
        <dbReference type="ARBA" id="ARBA00001947"/>
    </source>
</evidence>